<dbReference type="CDD" id="cd02205">
    <property type="entry name" value="CBS_pair_SF"/>
    <property type="match status" value="1"/>
</dbReference>
<organism evidence="5 6">
    <name type="scientific">Actinomadura sediminis</name>
    <dbReference type="NCBI Taxonomy" id="1038904"/>
    <lineage>
        <taxon>Bacteria</taxon>
        <taxon>Bacillati</taxon>
        <taxon>Actinomycetota</taxon>
        <taxon>Actinomycetes</taxon>
        <taxon>Streptosporangiales</taxon>
        <taxon>Thermomonosporaceae</taxon>
        <taxon>Actinomadura</taxon>
    </lineage>
</organism>
<keyword evidence="6" id="KW-1185">Reference proteome</keyword>
<dbReference type="InterPro" id="IPR051257">
    <property type="entry name" value="Diverse_CBS-Domain"/>
</dbReference>
<evidence type="ECO:0000256" key="2">
    <source>
        <dbReference type="PROSITE-ProRule" id="PRU00703"/>
    </source>
</evidence>
<gene>
    <name evidence="5" type="ORF">ACFQ11_02165</name>
</gene>
<evidence type="ECO:0000313" key="5">
    <source>
        <dbReference type="EMBL" id="MFD0899187.1"/>
    </source>
</evidence>
<reference evidence="6" key="1">
    <citation type="journal article" date="2019" name="Int. J. Syst. Evol. Microbiol.">
        <title>The Global Catalogue of Microorganisms (GCM) 10K type strain sequencing project: providing services to taxonomists for standard genome sequencing and annotation.</title>
        <authorList>
            <consortium name="The Broad Institute Genomics Platform"/>
            <consortium name="The Broad Institute Genome Sequencing Center for Infectious Disease"/>
            <person name="Wu L."/>
            <person name="Ma J."/>
        </authorList>
    </citation>
    <scope>NUCLEOTIDE SEQUENCE [LARGE SCALE GENOMIC DNA]</scope>
    <source>
        <strain evidence="6">JCM 31202</strain>
    </source>
</reference>
<evidence type="ECO:0000256" key="1">
    <source>
        <dbReference type="ARBA" id="ARBA00023122"/>
    </source>
</evidence>
<dbReference type="PANTHER" id="PTHR43080">
    <property type="entry name" value="CBS DOMAIN-CONTAINING PROTEIN CBSX3, MITOCHONDRIAL"/>
    <property type="match status" value="1"/>
</dbReference>
<dbReference type="PROSITE" id="PS51371">
    <property type="entry name" value="CBS"/>
    <property type="match status" value="2"/>
</dbReference>
<evidence type="ECO:0000256" key="3">
    <source>
        <dbReference type="SAM" id="MobiDB-lite"/>
    </source>
</evidence>
<dbReference type="InterPro" id="IPR046342">
    <property type="entry name" value="CBS_dom_sf"/>
</dbReference>
<dbReference type="InterPro" id="IPR000644">
    <property type="entry name" value="CBS_dom"/>
</dbReference>
<feature type="region of interest" description="Disordered" evidence="3">
    <location>
        <begin position="126"/>
        <end position="207"/>
    </location>
</feature>
<name>A0ABW3EG71_9ACTN</name>
<dbReference type="RefSeq" id="WP_378296007.1">
    <property type="nucleotide sequence ID" value="NZ_JBHTJA010000002.1"/>
</dbReference>
<dbReference type="Pfam" id="PF00571">
    <property type="entry name" value="CBS"/>
    <property type="match status" value="2"/>
</dbReference>
<dbReference type="SMART" id="SM00116">
    <property type="entry name" value="CBS"/>
    <property type="match status" value="2"/>
</dbReference>
<dbReference type="Proteomes" id="UP001596972">
    <property type="component" value="Unassembled WGS sequence"/>
</dbReference>
<proteinExistence type="predicted"/>
<dbReference type="SUPFAM" id="SSF54631">
    <property type="entry name" value="CBS-domain pair"/>
    <property type="match status" value="1"/>
</dbReference>
<dbReference type="EMBL" id="JBHTJA010000002">
    <property type="protein sequence ID" value="MFD0899187.1"/>
    <property type="molecule type" value="Genomic_DNA"/>
</dbReference>
<comment type="caution">
    <text evidence="5">The sequence shown here is derived from an EMBL/GenBank/DDBJ whole genome shotgun (WGS) entry which is preliminary data.</text>
</comment>
<dbReference type="PANTHER" id="PTHR43080:SF2">
    <property type="entry name" value="CBS DOMAIN-CONTAINING PROTEIN"/>
    <property type="match status" value="1"/>
</dbReference>
<dbReference type="Gene3D" id="3.10.580.10">
    <property type="entry name" value="CBS-domain"/>
    <property type="match status" value="2"/>
</dbReference>
<evidence type="ECO:0000313" key="6">
    <source>
        <dbReference type="Proteomes" id="UP001596972"/>
    </source>
</evidence>
<feature type="domain" description="CBS" evidence="4">
    <location>
        <begin position="5"/>
        <end position="63"/>
    </location>
</feature>
<evidence type="ECO:0000259" key="4">
    <source>
        <dbReference type="PROSITE" id="PS51371"/>
    </source>
</evidence>
<feature type="domain" description="CBS" evidence="4">
    <location>
        <begin position="73"/>
        <end position="133"/>
    </location>
</feature>
<accession>A0ABW3EG71</accession>
<protein>
    <submittedName>
        <fullName evidence="5">HPP family protein</fullName>
    </submittedName>
</protein>
<keyword evidence="1 2" id="KW-0129">CBS domain</keyword>
<sequence>MADVMTADPITISAGESLLTAWELMCRAGVRHLPVLDEDGTLLGTVHAHTLTAVWHAQSSGPSKAGESVTTLLGRGQGGHVRPADSVRTAARSMLDTGTDHVSVVNAGGELAGLLTVHDLISELAGTRRERTFPTPGMPPPRRIEPAVVRPSTGRRTEVPVSDARVERPRAGPSEGPDGPRSQSLHERDGAARTPASYDPAARPWRR</sequence>